<organism evidence="6 7">
    <name type="scientific">Microbispora hainanensis</name>
    <dbReference type="NCBI Taxonomy" id="568844"/>
    <lineage>
        <taxon>Bacteria</taxon>
        <taxon>Bacillati</taxon>
        <taxon>Actinomycetota</taxon>
        <taxon>Actinomycetes</taxon>
        <taxon>Streptosporangiales</taxon>
        <taxon>Streptosporangiaceae</taxon>
        <taxon>Microbispora</taxon>
    </lineage>
</organism>
<keyword evidence="7" id="KW-1185">Reference proteome</keyword>
<keyword evidence="1" id="KW-0808">Transferase</keyword>
<dbReference type="EMBL" id="CP108085">
    <property type="protein sequence ID" value="WUP72819.1"/>
    <property type="molecule type" value="Genomic_DNA"/>
</dbReference>
<feature type="domain" description="Beta-ketoacyl-[acyl-carrier-protein] synthase III N-terminal" evidence="5">
    <location>
        <begin position="113"/>
        <end position="190"/>
    </location>
</feature>
<keyword evidence="3" id="KW-0472">Membrane</keyword>
<dbReference type="Gene3D" id="3.40.47.10">
    <property type="match status" value="1"/>
</dbReference>
<dbReference type="Pfam" id="PF08545">
    <property type="entry name" value="ACP_syn_III"/>
    <property type="match status" value="1"/>
</dbReference>
<evidence type="ECO:0000313" key="6">
    <source>
        <dbReference type="EMBL" id="WUP72819.1"/>
    </source>
</evidence>
<dbReference type="NCBIfam" id="NF006829">
    <property type="entry name" value="PRK09352.1"/>
    <property type="match status" value="1"/>
</dbReference>
<evidence type="ECO:0000313" key="7">
    <source>
        <dbReference type="Proteomes" id="UP001432011"/>
    </source>
</evidence>
<dbReference type="InterPro" id="IPR013751">
    <property type="entry name" value="ACP_syn_III_N"/>
</dbReference>
<keyword evidence="2" id="KW-0012">Acyltransferase</keyword>
<evidence type="ECO:0000259" key="5">
    <source>
        <dbReference type="Pfam" id="PF08545"/>
    </source>
</evidence>
<evidence type="ECO:0000256" key="3">
    <source>
        <dbReference type="SAM" id="Phobius"/>
    </source>
</evidence>
<gene>
    <name evidence="6" type="ORF">OG913_25790</name>
</gene>
<reference evidence="6" key="1">
    <citation type="submission" date="2022-10" db="EMBL/GenBank/DDBJ databases">
        <title>The complete genomes of actinobacterial strains from the NBC collection.</title>
        <authorList>
            <person name="Joergensen T.S."/>
            <person name="Alvarez Arevalo M."/>
            <person name="Sterndorff E.B."/>
            <person name="Faurdal D."/>
            <person name="Vuksanovic O."/>
            <person name="Mourched A.-S."/>
            <person name="Charusanti P."/>
            <person name="Shaw S."/>
            <person name="Blin K."/>
            <person name="Weber T."/>
        </authorList>
    </citation>
    <scope>NUCLEOTIDE SEQUENCE</scope>
    <source>
        <strain evidence="6">NBC_00254</strain>
    </source>
</reference>
<dbReference type="PANTHER" id="PTHR34069">
    <property type="entry name" value="3-OXOACYL-[ACYL-CARRIER-PROTEIN] SYNTHASE 3"/>
    <property type="match status" value="1"/>
</dbReference>
<evidence type="ECO:0000259" key="4">
    <source>
        <dbReference type="Pfam" id="PF08541"/>
    </source>
</evidence>
<evidence type="ECO:0000256" key="1">
    <source>
        <dbReference type="ARBA" id="ARBA00022679"/>
    </source>
</evidence>
<dbReference type="RefSeq" id="WP_328708579.1">
    <property type="nucleotide sequence ID" value="NZ_CP108085.1"/>
</dbReference>
<protein>
    <submittedName>
        <fullName evidence="6">3-oxoacyl-ACP synthase III family protein</fullName>
    </submittedName>
</protein>
<sequence length="324" mass="33576">MTPLQRGEAASLGVIGTAAFLPGAPVGNAEIAGRSGASLDWISERTGVMTRHIAMPDERTSDLAAAAGQLAMADTQVRPDMLVLATVTADQPVPATACVVQDRLGIRGTPAVDVNAACSGFIYALVSAWGASCVGVARSPLVIGADAFTRFVDPTDRRTAPLFGDGAGAVMLGPVPQGYGILAADLWADGSRADLAVVPPPSGLVSADPWFRMDGRAVRQVVMEMGPKILQSSLDSAGIKLEQLDRIIVHQANPRLVEALAESMGLDEHVVPRHGVHTGNIASASIPVSLAISNKERPFARGAYVALVAIGAGMTAGSVILRWY</sequence>
<name>A0ABZ1SK15_9ACTN</name>
<dbReference type="PANTHER" id="PTHR34069:SF2">
    <property type="entry name" value="BETA-KETOACYL-[ACYL-CARRIER-PROTEIN] SYNTHASE III"/>
    <property type="match status" value="1"/>
</dbReference>
<proteinExistence type="predicted"/>
<accession>A0ABZ1SK15</accession>
<keyword evidence="3" id="KW-1133">Transmembrane helix</keyword>
<dbReference type="Proteomes" id="UP001432011">
    <property type="component" value="Chromosome"/>
</dbReference>
<dbReference type="CDD" id="cd00830">
    <property type="entry name" value="KAS_III"/>
    <property type="match status" value="1"/>
</dbReference>
<keyword evidence="3" id="KW-0812">Transmembrane</keyword>
<dbReference type="InterPro" id="IPR013747">
    <property type="entry name" value="ACP_syn_III_C"/>
</dbReference>
<dbReference type="SUPFAM" id="SSF53901">
    <property type="entry name" value="Thiolase-like"/>
    <property type="match status" value="1"/>
</dbReference>
<dbReference type="Pfam" id="PF08541">
    <property type="entry name" value="ACP_syn_III_C"/>
    <property type="match status" value="1"/>
</dbReference>
<feature type="transmembrane region" description="Helical" evidence="3">
    <location>
        <begin position="302"/>
        <end position="321"/>
    </location>
</feature>
<evidence type="ECO:0000256" key="2">
    <source>
        <dbReference type="ARBA" id="ARBA00023315"/>
    </source>
</evidence>
<feature type="domain" description="Beta-ketoacyl-[acyl-carrier-protein] synthase III C-terminal" evidence="4">
    <location>
        <begin position="234"/>
        <end position="323"/>
    </location>
</feature>
<dbReference type="InterPro" id="IPR016039">
    <property type="entry name" value="Thiolase-like"/>
</dbReference>